<reference evidence="2" key="1">
    <citation type="submission" date="2023-04" db="EMBL/GenBank/DDBJ databases">
        <title>Macrococci isolated from food, foodproducing animals, and human clinical materials.</title>
        <authorList>
            <person name="Maslanova I."/>
            <person name="Svec P."/>
            <person name="Sedlacek I."/>
            <person name="Novakova D."/>
            <person name="Keller J.E."/>
            <person name="Schwendener S."/>
            <person name="Finstrlova A."/>
            <person name="Botka T."/>
            <person name="Kovarovic V."/>
            <person name="Petras P."/>
            <person name="Perreten V."/>
            <person name="Pantucek R."/>
        </authorList>
    </citation>
    <scope>NUCLEOTIDE SEQUENCE</scope>
    <source>
        <strain evidence="2">NRL/St 21/332</strain>
    </source>
</reference>
<dbReference type="EMBL" id="CP124577">
    <property type="protein sequence ID" value="WZE66197.1"/>
    <property type="molecule type" value="Genomic_DNA"/>
</dbReference>
<evidence type="ECO:0000259" key="1">
    <source>
        <dbReference type="Pfam" id="PF13391"/>
    </source>
</evidence>
<dbReference type="AlphaFoldDB" id="A0AAU6R803"/>
<keyword evidence="2" id="KW-0255">Endonuclease</keyword>
<keyword evidence="2" id="KW-0378">Hydrolase</keyword>
<evidence type="ECO:0000313" key="2">
    <source>
        <dbReference type="EMBL" id="WZE66197.1"/>
    </source>
</evidence>
<feature type="domain" description="HNH nuclease" evidence="1">
    <location>
        <begin position="201"/>
        <end position="252"/>
    </location>
</feature>
<dbReference type="InterPro" id="IPR003615">
    <property type="entry name" value="HNH_nuc"/>
</dbReference>
<dbReference type="GO" id="GO:0016787">
    <property type="term" value="F:hydrolase activity"/>
    <property type="evidence" value="ECO:0007669"/>
    <property type="project" value="UniProtKB-KW"/>
</dbReference>
<sequence>MDPIVRNHLLNNFVNLMGIEITEFKNTFSNIKISEYPEQSFHMISAGGRGIYKPKDSPYALSIRCEINENSYKNQIIFDENGKLVKILYHGPVSTKLEKRALTDVKSLVACYNDKIPFGIIHVIEKKKKYISLGLGVVKSYKNNLFEIIPYYLDNSNESNYEFFSSNDLFLNKITESEYNLKIRTAQSEFRRNLLNKYNSCFICNLSFEPLLIASHIKPWSLCSNRERLDVNNGLLLCTHHDKLFDKGYITFINNKISVSKALPEHSLLKISNIQRNYDFNKKQEIYMKFHNSNIFLDRLDE</sequence>
<name>A0AAU6R803_9STAP</name>
<organism evidence="2">
    <name type="scientific">Macrococcus psychrotolerans</name>
    <dbReference type="NCBI Taxonomy" id="3039389"/>
    <lineage>
        <taxon>Bacteria</taxon>
        <taxon>Bacillati</taxon>
        <taxon>Bacillota</taxon>
        <taxon>Bacilli</taxon>
        <taxon>Bacillales</taxon>
        <taxon>Staphylococcaceae</taxon>
        <taxon>Macrococcus</taxon>
    </lineage>
</organism>
<dbReference type="EC" id="3.1.-.-" evidence="2"/>
<dbReference type="GO" id="GO:0004519">
    <property type="term" value="F:endonuclease activity"/>
    <property type="evidence" value="ECO:0007669"/>
    <property type="project" value="UniProtKB-KW"/>
</dbReference>
<dbReference type="REBASE" id="822307">
    <property type="entry name" value="R1.Msp21332ORF8100P"/>
</dbReference>
<dbReference type="RefSeq" id="WP_420493880.1">
    <property type="nucleotide sequence ID" value="NZ_CP124577.1"/>
</dbReference>
<gene>
    <name evidence="2" type="ORF">QA541_08090</name>
</gene>
<keyword evidence="2" id="KW-0540">Nuclease</keyword>
<dbReference type="Pfam" id="PF13391">
    <property type="entry name" value="HNH_2"/>
    <property type="match status" value="1"/>
</dbReference>
<protein>
    <submittedName>
        <fullName evidence="2">HNH endonuclease signature motif containing protein</fullName>
        <ecNumber evidence="2">3.1.-.-</ecNumber>
    </submittedName>
</protein>
<proteinExistence type="predicted"/>
<accession>A0AAU6R803</accession>